<gene>
    <name evidence="2" type="ORF">EVAR_17599_1</name>
</gene>
<reference evidence="2 3" key="1">
    <citation type="journal article" date="2019" name="Commun. Biol.">
        <title>The bagworm genome reveals a unique fibroin gene that provides high tensile strength.</title>
        <authorList>
            <person name="Kono N."/>
            <person name="Nakamura H."/>
            <person name="Ohtoshi R."/>
            <person name="Tomita M."/>
            <person name="Numata K."/>
            <person name="Arakawa K."/>
        </authorList>
    </citation>
    <scope>NUCLEOTIDE SEQUENCE [LARGE SCALE GENOMIC DNA]</scope>
</reference>
<name>A0A4C1UCV6_EUMVA</name>
<keyword evidence="3" id="KW-1185">Reference proteome</keyword>
<proteinExistence type="predicted"/>
<evidence type="ECO:0000313" key="2">
    <source>
        <dbReference type="EMBL" id="GBP23960.1"/>
    </source>
</evidence>
<accession>A0A4C1UCV6</accession>
<sequence length="93" mass="10201">MASSTTSHPPLYLISFEFPPHTPKFAETSTTELLTNLAFQSQEKTNTGINTGHCYHSRVRRDGGAGRRGGVRAPRDTPLAALYACDVSKPYTF</sequence>
<organism evidence="2 3">
    <name type="scientific">Eumeta variegata</name>
    <name type="common">Bagworm moth</name>
    <name type="synonym">Eumeta japonica</name>
    <dbReference type="NCBI Taxonomy" id="151549"/>
    <lineage>
        <taxon>Eukaryota</taxon>
        <taxon>Metazoa</taxon>
        <taxon>Ecdysozoa</taxon>
        <taxon>Arthropoda</taxon>
        <taxon>Hexapoda</taxon>
        <taxon>Insecta</taxon>
        <taxon>Pterygota</taxon>
        <taxon>Neoptera</taxon>
        <taxon>Endopterygota</taxon>
        <taxon>Lepidoptera</taxon>
        <taxon>Glossata</taxon>
        <taxon>Ditrysia</taxon>
        <taxon>Tineoidea</taxon>
        <taxon>Psychidae</taxon>
        <taxon>Oiketicinae</taxon>
        <taxon>Eumeta</taxon>
    </lineage>
</organism>
<protein>
    <submittedName>
        <fullName evidence="2">Uncharacterized protein</fullName>
    </submittedName>
</protein>
<feature type="region of interest" description="Disordered" evidence="1">
    <location>
        <begin position="48"/>
        <end position="73"/>
    </location>
</feature>
<evidence type="ECO:0000256" key="1">
    <source>
        <dbReference type="SAM" id="MobiDB-lite"/>
    </source>
</evidence>
<dbReference type="Proteomes" id="UP000299102">
    <property type="component" value="Unassembled WGS sequence"/>
</dbReference>
<dbReference type="EMBL" id="BGZK01000155">
    <property type="protein sequence ID" value="GBP23960.1"/>
    <property type="molecule type" value="Genomic_DNA"/>
</dbReference>
<comment type="caution">
    <text evidence="2">The sequence shown here is derived from an EMBL/GenBank/DDBJ whole genome shotgun (WGS) entry which is preliminary data.</text>
</comment>
<dbReference type="AlphaFoldDB" id="A0A4C1UCV6"/>
<evidence type="ECO:0000313" key="3">
    <source>
        <dbReference type="Proteomes" id="UP000299102"/>
    </source>
</evidence>